<evidence type="ECO:0000313" key="2">
    <source>
        <dbReference type="Proteomes" id="UP000019141"/>
    </source>
</evidence>
<name>W4LBA5_ENTF1</name>
<dbReference type="Proteomes" id="UP000019141">
    <property type="component" value="Unassembled WGS sequence"/>
</dbReference>
<organism evidence="1 2">
    <name type="scientific">Entotheonella factor</name>
    <dbReference type="NCBI Taxonomy" id="1429438"/>
    <lineage>
        <taxon>Bacteria</taxon>
        <taxon>Pseudomonadati</taxon>
        <taxon>Nitrospinota/Tectimicrobiota group</taxon>
        <taxon>Candidatus Tectimicrobiota</taxon>
        <taxon>Candidatus Entotheonellia</taxon>
        <taxon>Candidatus Entotheonellales</taxon>
        <taxon>Candidatus Entotheonellaceae</taxon>
        <taxon>Candidatus Entotheonella</taxon>
    </lineage>
</organism>
<reference evidence="1 2" key="1">
    <citation type="journal article" date="2014" name="Nature">
        <title>An environmental bacterial taxon with a large and distinct metabolic repertoire.</title>
        <authorList>
            <person name="Wilson M.C."/>
            <person name="Mori T."/>
            <person name="Ruckert C."/>
            <person name="Uria A.R."/>
            <person name="Helf M.J."/>
            <person name="Takada K."/>
            <person name="Gernert C."/>
            <person name="Steffens U.A."/>
            <person name="Heycke N."/>
            <person name="Schmitt S."/>
            <person name="Rinke C."/>
            <person name="Helfrich E.J."/>
            <person name="Brachmann A.O."/>
            <person name="Gurgui C."/>
            <person name="Wakimoto T."/>
            <person name="Kracht M."/>
            <person name="Crusemann M."/>
            <person name="Hentschel U."/>
            <person name="Abe I."/>
            <person name="Matsunaga S."/>
            <person name="Kalinowski J."/>
            <person name="Takeyama H."/>
            <person name="Piel J."/>
        </authorList>
    </citation>
    <scope>NUCLEOTIDE SEQUENCE [LARGE SCALE GENOMIC DNA]</scope>
    <source>
        <strain evidence="2">TSY1</strain>
    </source>
</reference>
<sequence length="222" mass="24709">MMRIRSHMIMIVAVFMIYAGASVTTTVVQASTRLQYAELCAQEIAEIQPFSCMDGVEIPITVNGKTPTEYTPKMTCDRPALLDNNLGGFTSDGQCVPHSRILNQSKGHLQISIMCRQKKIRSADDTQFDEIDIITHNANTGATCWFQAKSSDHTPISGKDVPSPQDPDRATFWESPKTVKEEACGNCHDNDPFMYSPFIGQVWQHVPTNPFGRYYHVDGGFG</sequence>
<gene>
    <name evidence="1" type="ORF">ETSY1_34135</name>
</gene>
<feature type="non-terminal residue" evidence="1">
    <location>
        <position position="222"/>
    </location>
</feature>
<proteinExistence type="predicted"/>
<accession>W4LBA5</accession>
<dbReference type="HOGENOM" id="CLU_1247619_0_0_7"/>
<comment type="caution">
    <text evidence="1">The sequence shown here is derived from an EMBL/GenBank/DDBJ whole genome shotgun (WGS) entry which is preliminary data.</text>
</comment>
<dbReference type="AlphaFoldDB" id="W4LBA5"/>
<evidence type="ECO:0000313" key="1">
    <source>
        <dbReference type="EMBL" id="ETW94606.1"/>
    </source>
</evidence>
<dbReference type="EMBL" id="AZHW01001040">
    <property type="protein sequence ID" value="ETW94606.1"/>
    <property type="molecule type" value="Genomic_DNA"/>
</dbReference>
<protein>
    <submittedName>
        <fullName evidence="1">Uncharacterized protein</fullName>
    </submittedName>
</protein>
<keyword evidence="2" id="KW-1185">Reference proteome</keyword>